<sequence length="377" mass="43011">MESPSNITLRKKARRHSETDNTKNYSSSTLDGSTNSLPNISTESCDKLEDLRHELDDIKIQLSIAHEEVKNLSLENASLKASLEEMKKKCVLYKKVTCDVTPKKTKQTSSTPKKTNGSKVSKPKNVTLMNTSYTTTATQTDTVLPNATKYQYEPITTKDGAMKPKNNAKKHNICIISSNKNNNITEIAENTFQGNYRYCHHIHTNGNIATLISSIKTTLKNYTKNDFCVIMIGEEDFKCTSNYFDVISQIRTTLQTIDFTNIVICLPTYNCSHSKNMFNWRVETFNNLLWLDVTTHKYAHILDSNLQLTYDYVTYNMKYGTVNNNGMKNIFYKLKELLNKISNLDTSYINNKIVNDDNIGHVSETKSKNNSNNFFLL</sequence>
<keyword evidence="1" id="KW-0175">Coiled coil</keyword>
<evidence type="ECO:0000313" key="4">
    <source>
        <dbReference type="Proteomes" id="UP000823941"/>
    </source>
</evidence>
<keyword evidence="4" id="KW-1185">Reference proteome</keyword>
<dbReference type="Proteomes" id="UP000823941">
    <property type="component" value="Chromosome 2"/>
</dbReference>
<organism evidence="3 4">
    <name type="scientific">Plutella xylostella</name>
    <name type="common">Diamondback moth</name>
    <name type="synonym">Plutella maculipennis</name>
    <dbReference type="NCBI Taxonomy" id="51655"/>
    <lineage>
        <taxon>Eukaryota</taxon>
        <taxon>Metazoa</taxon>
        <taxon>Ecdysozoa</taxon>
        <taxon>Arthropoda</taxon>
        <taxon>Hexapoda</taxon>
        <taxon>Insecta</taxon>
        <taxon>Pterygota</taxon>
        <taxon>Neoptera</taxon>
        <taxon>Endopterygota</taxon>
        <taxon>Lepidoptera</taxon>
        <taxon>Glossata</taxon>
        <taxon>Ditrysia</taxon>
        <taxon>Yponomeutoidea</taxon>
        <taxon>Plutellidae</taxon>
        <taxon>Plutella</taxon>
    </lineage>
</organism>
<feature type="compositionally biased region" description="Polar residues" evidence="2">
    <location>
        <begin position="22"/>
        <end position="41"/>
    </location>
</feature>
<reference evidence="3 4" key="1">
    <citation type="submission" date="2021-06" db="EMBL/GenBank/DDBJ databases">
        <title>A haploid diamondback moth (Plutella xylostella L.) genome assembly resolves 31 chromosomes and identifies a diamide resistance mutation.</title>
        <authorList>
            <person name="Ward C.M."/>
            <person name="Perry K.D."/>
            <person name="Baker G."/>
            <person name="Powis K."/>
            <person name="Heckel D.G."/>
            <person name="Baxter S.W."/>
        </authorList>
    </citation>
    <scope>NUCLEOTIDE SEQUENCE [LARGE SCALE GENOMIC DNA]</scope>
    <source>
        <strain evidence="3 4">LV</strain>
        <tissue evidence="3">Single pupa</tissue>
    </source>
</reference>
<comment type="caution">
    <text evidence="3">The sequence shown here is derived from an EMBL/GenBank/DDBJ whole genome shotgun (WGS) entry which is preliminary data.</text>
</comment>
<evidence type="ECO:0000256" key="1">
    <source>
        <dbReference type="SAM" id="Coils"/>
    </source>
</evidence>
<feature type="coiled-coil region" evidence="1">
    <location>
        <begin position="48"/>
        <end position="89"/>
    </location>
</feature>
<accession>A0ABQ7R5Q3</accession>
<feature type="region of interest" description="Disordered" evidence="2">
    <location>
        <begin position="102"/>
        <end position="124"/>
    </location>
</feature>
<evidence type="ECO:0000256" key="2">
    <source>
        <dbReference type="SAM" id="MobiDB-lite"/>
    </source>
</evidence>
<dbReference type="EMBL" id="JAHIBW010000002">
    <property type="protein sequence ID" value="KAG7312636.1"/>
    <property type="molecule type" value="Genomic_DNA"/>
</dbReference>
<gene>
    <name evidence="3" type="ORF">JYU34_000955</name>
</gene>
<evidence type="ECO:0000313" key="3">
    <source>
        <dbReference type="EMBL" id="KAG7312636.1"/>
    </source>
</evidence>
<feature type="region of interest" description="Disordered" evidence="2">
    <location>
        <begin position="1"/>
        <end position="41"/>
    </location>
</feature>
<protein>
    <submittedName>
        <fullName evidence="3">Uncharacterized protein</fullName>
    </submittedName>
</protein>
<proteinExistence type="predicted"/>
<name>A0ABQ7R5Q3_PLUXY</name>